<dbReference type="PANTHER" id="PTHR48098">
    <property type="entry name" value="ENTEROCHELIN ESTERASE-RELATED"/>
    <property type="match status" value="1"/>
</dbReference>
<dbReference type="AlphaFoldDB" id="A0A328HDL3"/>
<dbReference type="Gene3D" id="3.40.50.1820">
    <property type="entry name" value="alpha/beta hydrolase"/>
    <property type="match status" value="1"/>
</dbReference>
<dbReference type="PANTHER" id="PTHR48098:SF1">
    <property type="entry name" value="DIACYLGLYCEROL ACYLTRANSFERASE_MYCOLYLTRANSFERASE AG85A"/>
    <property type="match status" value="1"/>
</dbReference>
<proteinExistence type="predicted"/>
<name>A0A328HDL3_ARTGO</name>
<evidence type="ECO:0000313" key="1">
    <source>
        <dbReference type="EMBL" id="RAM35485.1"/>
    </source>
</evidence>
<reference evidence="1 2" key="1">
    <citation type="submission" date="2018-04" db="EMBL/GenBank/DDBJ databases">
        <title>Bacteria isolated from cave deposits of Manipur.</title>
        <authorList>
            <person name="Sahoo D."/>
            <person name="Sarangthem I."/>
            <person name="Nandeibam J."/>
        </authorList>
    </citation>
    <scope>NUCLEOTIDE SEQUENCE [LARGE SCALE GENOMIC DNA]</scope>
    <source>
        <strain evidence="2">mrc11</strain>
    </source>
</reference>
<dbReference type="Pfam" id="PF00756">
    <property type="entry name" value="Esterase"/>
    <property type="match status" value="1"/>
</dbReference>
<dbReference type="InterPro" id="IPR029058">
    <property type="entry name" value="AB_hydrolase_fold"/>
</dbReference>
<dbReference type="OrthoDB" id="3210113at2"/>
<dbReference type="InterPro" id="IPR050583">
    <property type="entry name" value="Mycobacterial_A85_antigen"/>
</dbReference>
<dbReference type="SUPFAM" id="SSF53474">
    <property type="entry name" value="alpha/beta-Hydrolases"/>
    <property type="match status" value="1"/>
</dbReference>
<dbReference type="Proteomes" id="UP000249166">
    <property type="component" value="Unassembled WGS sequence"/>
</dbReference>
<protein>
    <submittedName>
        <fullName evidence="1">Esterase</fullName>
    </submittedName>
</protein>
<gene>
    <name evidence="1" type="ORF">DBZ45_19925</name>
</gene>
<accession>A0A328HDL3</accession>
<dbReference type="GO" id="GO:0016747">
    <property type="term" value="F:acyltransferase activity, transferring groups other than amino-acyl groups"/>
    <property type="evidence" value="ECO:0007669"/>
    <property type="project" value="TreeGrafter"/>
</dbReference>
<sequence>MPLPEQASQVLPVAVFLHGLGGSSEVLLRDLVADQALQHHLDDGGQPFGIAAVDGGDSWWHARADGSDTQSMLVLEFLPFLAEQGFDLGRVGLFGTSMGGFGALLLASRGRVSGLRAVAAMSPAVWSSYGEGMQGAFDGPADFAANNVFALRPRLAAISKRIDCGTEDELAPTVRQYRSGLPGRVEGGFQPGGHDGLYWRSILPDVLDFLGRHLD</sequence>
<dbReference type="InterPro" id="IPR000801">
    <property type="entry name" value="Esterase-like"/>
</dbReference>
<dbReference type="EMBL" id="QLNP01000103">
    <property type="protein sequence ID" value="RAM35485.1"/>
    <property type="molecule type" value="Genomic_DNA"/>
</dbReference>
<evidence type="ECO:0000313" key="2">
    <source>
        <dbReference type="Proteomes" id="UP000249166"/>
    </source>
</evidence>
<organism evidence="1 2">
    <name type="scientific">Arthrobacter globiformis</name>
    <dbReference type="NCBI Taxonomy" id="1665"/>
    <lineage>
        <taxon>Bacteria</taxon>
        <taxon>Bacillati</taxon>
        <taxon>Actinomycetota</taxon>
        <taxon>Actinomycetes</taxon>
        <taxon>Micrococcales</taxon>
        <taxon>Micrococcaceae</taxon>
        <taxon>Arthrobacter</taxon>
    </lineage>
</organism>
<comment type="caution">
    <text evidence="1">The sequence shown here is derived from an EMBL/GenBank/DDBJ whole genome shotgun (WGS) entry which is preliminary data.</text>
</comment>